<feature type="compositionally biased region" description="Polar residues" evidence="1">
    <location>
        <begin position="1125"/>
        <end position="1139"/>
    </location>
</feature>
<dbReference type="SUPFAM" id="SSF50978">
    <property type="entry name" value="WD40 repeat-like"/>
    <property type="match status" value="1"/>
</dbReference>
<dbReference type="GO" id="GO:0005634">
    <property type="term" value="C:nucleus"/>
    <property type="evidence" value="ECO:0007669"/>
    <property type="project" value="TreeGrafter"/>
</dbReference>
<feature type="compositionally biased region" description="Polar residues" evidence="1">
    <location>
        <begin position="1192"/>
        <end position="1207"/>
    </location>
</feature>
<dbReference type="EMBL" id="ABDG02000026">
    <property type="protein sequence ID" value="EHK43504.1"/>
    <property type="molecule type" value="Genomic_DNA"/>
</dbReference>
<dbReference type="InterPro" id="IPR015943">
    <property type="entry name" value="WD40/YVTN_repeat-like_dom_sf"/>
</dbReference>
<dbReference type="OrthoDB" id="2095648at2759"/>
<sequence length="1241" mass="136047">MFPVLFYCIFSAIYLVPLEREDGEPEIENRQPMFHHLSPTASSESLRQALATISRIHHSRLQQHRRALDCAKIHCTVTTSLPRPSLLSYMTQDPIKTPTQLLSNSNLDPLPLPQHGSLPRDARGLRRDLSGGFSHARLGADDQRQPLPDESGAGVNADRLDKKLRRLTLDEAQDDRPSVPGQRISEYERALASQTAKQDVGFQVVKRSEPRSDGTRLDNFPNEILTHIFSHLPPDCHSSVALVSKRFWALVTTHHAWRMAFMRYFPGHTILDSRDKADAVQSGFVIPVSSDFLRFETRYFPRLTSLATWRSEYLLRTRHLRSLARGKPGTPPGGSLSGRVGRAGKKNSAVLTYNSKLPWQVTNIHAVFLNGKKPPRVVQGAGDLGAASVSDPTTGKIEKWGLEDLFTMPQLDEVAPNLLPYGLGDGPAGVPNTMDVSYTYGVVAGEGFPGGRPFFRGINVPRGRYIGAEISAVDAHPDIPKIPEMSDAICSVWIAKSSAVTSTTQSMCGILTGSALGVVTAYSLGWDTTGPRYANGDVTARWIISPGVPIISLKIDDSFNQKRKSSSRVWAVALNALGEVYYLCDVPVGKPVRASGEDMTRNAWYNGRTVYWHLLEATRRVAREDELDKNATRGAYSPRSPSNDMHLSKEQLVAEAREIEKFMRYRPSHFRKVCDGWDMQRKLEVDFASDDGKGAGENIFVINCGMAENRPASIQRYSRSLIPVQKPPSESTTPVAPISTSLFGSIGGFDHRISPASESQTPLSPPPTPKSPPVPSTVIHDWSEQQLELEGYSHDVVTSVALDNSFPSLFTLGEDPLHTANEASSTTSPWADHGSREIPGRRTRFIVIGTNSGAVLVWNARDDDKTREIQPLRIIRTDSPEISAVAASGLYLVHGGSDGLAQAWDPMASAVEPIRTINARSNSRVPRQMLAMNPALRENTYSAVGAIFLDPDPTTLQGVVAFGAFMRYWSYGSQGHAAGRKRRVRHADMDNRLASRRQGAAVTDYIASEEAEMYREDAQQAREYCRRLKRFGALGDLTEEEAILYAQMVSEEAYHAEEQQRASDSTADASLDTASSFSENIAETPDLSMSGQSASEANGVAESEYEQQIQQAIRLSLMESVDNEGGQSPVETSRGNSSGDFDFPVNVKYKPESSKKGKQLESGSPSSSHTPVGGPSWQTTNEDEDLAIALSLSMQDQGGNSPPSSSSDMDEGLGIQREEFPSLPGDGVGKGKGKGKSVQRW</sequence>
<feature type="domain" description="F-box" evidence="3">
    <location>
        <begin position="214"/>
        <end position="260"/>
    </location>
</feature>
<dbReference type="HOGENOM" id="CLU_009186_0_0_1"/>
<evidence type="ECO:0000313" key="4">
    <source>
        <dbReference type="EMBL" id="EHK43504.1"/>
    </source>
</evidence>
<feature type="compositionally biased region" description="Basic residues" evidence="1">
    <location>
        <begin position="1231"/>
        <end position="1241"/>
    </location>
</feature>
<feature type="region of interest" description="Disordered" evidence="1">
    <location>
        <begin position="1121"/>
        <end position="1241"/>
    </location>
</feature>
<dbReference type="PROSITE" id="PS50181">
    <property type="entry name" value="FBOX"/>
    <property type="match status" value="1"/>
</dbReference>
<feature type="region of interest" description="Disordered" evidence="1">
    <location>
        <begin position="750"/>
        <end position="774"/>
    </location>
</feature>
<dbReference type="Proteomes" id="UP000005426">
    <property type="component" value="Unassembled WGS sequence"/>
</dbReference>
<dbReference type="GO" id="GO:0005829">
    <property type="term" value="C:cytosol"/>
    <property type="evidence" value="ECO:0007669"/>
    <property type="project" value="TreeGrafter"/>
</dbReference>
<gene>
    <name evidence="4" type="ORF">TRIATDRAFT_130773</name>
</gene>
<protein>
    <recommendedName>
        <fullName evidence="3">F-box domain-containing protein</fullName>
    </recommendedName>
</protein>
<accession>G9P2I6</accession>
<name>G9P2I6_HYPAI</name>
<dbReference type="AlphaFoldDB" id="G9P2I6"/>
<feature type="compositionally biased region" description="Basic and acidic residues" evidence="1">
    <location>
        <begin position="1149"/>
        <end position="1159"/>
    </location>
</feature>
<comment type="caution">
    <text evidence="4">The sequence shown here is derived from an EMBL/GenBank/DDBJ whole genome shotgun (WGS) entry which is preliminary data.</text>
</comment>
<dbReference type="SUPFAM" id="SSF81383">
    <property type="entry name" value="F-box domain"/>
    <property type="match status" value="1"/>
</dbReference>
<dbReference type="Gene3D" id="1.20.1280.50">
    <property type="match status" value="1"/>
</dbReference>
<evidence type="ECO:0000256" key="1">
    <source>
        <dbReference type="SAM" id="MobiDB-lite"/>
    </source>
</evidence>
<feature type="compositionally biased region" description="Basic and acidic residues" evidence="1">
    <location>
        <begin position="118"/>
        <end position="129"/>
    </location>
</feature>
<keyword evidence="2" id="KW-0732">Signal</keyword>
<dbReference type="Pfam" id="PF12937">
    <property type="entry name" value="F-box-like"/>
    <property type="match status" value="1"/>
</dbReference>
<dbReference type="PANTHER" id="PTHR10223:SF2">
    <property type="entry name" value="F-BOX AND WD DOMAIN PROTEIN (AFU_ORTHOLOGUE AFUA_6G11400)"/>
    <property type="match status" value="1"/>
</dbReference>
<dbReference type="SMART" id="SM00726">
    <property type="entry name" value="UIM"/>
    <property type="match status" value="2"/>
</dbReference>
<evidence type="ECO:0000313" key="5">
    <source>
        <dbReference type="Proteomes" id="UP000005426"/>
    </source>
</evidence>
<feature type="signal peptide" evidence="2">
    <location>
        <begin position="1"/>
        <end position="20"/>
    </location>
</feature>
<feature type="region of interest" description="Disordered" evidence="1">
    <location>
        <begin position="97"/>
        <end position="159"/>
    </location>
</feature>
<reference evidence="4 5" key="1">
    <citation type="journal article" date="2011" name="Genome Biol.">
        <title>Comparative genome sequence analysis underscores mycoparasitism as the ancestral life style of Trichoderma.</title>
        <authorList>
            <person name="Kubicek C.P."/>
            <person name="Herrera-Estrella A."/>
            <person name="Seidl-Seiboth V."/>
            <person name="Martinez D.A."/>
            <person name="Druzhinina I.S."/>
            <person name="Thon M."/>
            <person name="Zeilinger S."/>
            <person name="Casas-Flores S."/>
            <person name="Horwitz B.A."/>
            <person name="Mukherjee P.K."/>
            <person name="Mukherjee M."/>
            <person name="Kredics L."/>
            <person name="Alcaraz L.D."/>
            <person name="Aerts A."/>
            <person name="Antal Z."/>
            <person name="Atanasova L."/>
            <person name="Cervantes-Badillo M.G."/>
            <person name="Challacombe J."/>
            <person name="Chertkov O."/>
            <person name="McCluskey K."/>
            <person name="Coulpier F."/>
            <person name="Deshpande N."/>
            <person name="von Doehren H."/>
            <person name="Ebbole D.J."/>
            <person name="Esquivel-Naranjo E.U."/>
            <person name="Fekete E."/>
            <person name="Flipphi M."/>
            <person name="Glaser F."/>
            <person name="Gomez-Rodriguez E.Y."/>
            <person name="Gruber S."/>
            <person name="Han C."/>
            <person name="Henrissat B."/>
            <person name="Hermosa R."/>
            <person name="Hernandez-Onate M."/>
            <person name="Karaffa L."/>
            <person name="Kosti I."/>
            <person name="Le Crom S."/>
            <person name="Lindquist E."/>
            <person name="Lucas S."/>
            <person name="Luebeck M."/>
            <person name="Luebeck P.S."/>
            <person name="Margeot A."/>
            <person name="Metz B."/>
            <person name="Misra M."/>
            <person name="Nevalainen H."/>
            <person name="Omann M."/>
            <person name="Packer N."/>
            <person name="Perrone G."/>
            <person name="Uresti-Rivera E.E."/>
            <person name="Salamov A."/>
            <person name="Schmoll M."/>
            <person name="Seiboth B."/>
            <person name="Shapiro H."/>
            <person name="Sukno S."/>
            <person name="Tamayo-Ramos J.A."/>
            <person name="Tisch D."/>
            <person name="Wiest A."/>
            <person name="Wilkinson H.H."/>
            <person name="Zhang M."/>
            <person name="Coutinho P.M."/>
            <person name="Kenerley C.M."/>
            <person name="Monte E."/>
            <person name="Baker S.E."/>
            <person name="Grigoriev I.V."/>
        </authorList>
    </citation>
    <scope>NUCLEOTIDE SEQUENCE [LARGE SCALE GENOMIC DNA]</scope>
    <source>
        <strain evidence="5">ATCC 20476 / IMI 206040</strain>
    </source>
</reference>
<keyword evidence="5" id="KW-1185">Reference proteome</keyword>
<dbReference type="InterPro" id="IPR003903">
    <property type="entry name" value="UIM_dom"/>
</dbReference>
<dbReference type="STRING" id="452589.G9P2I6"/>
<dbReference type="Gene3D" id="2.130.10.10">
    <property type="entry name" value="YVTN repeat-like/Quinoprotein amine dehydrogenase"/>
    <property type="match status" value="1"/>
</dbReference>
<dbReference type="InterPro" id="IPR036322">
    <property type="entry name" value="WD40_repeat_dom_sf"/>
</dbReference>
<proteinExistence type="predicted"/>
<dbReference type="GO" id="GO:0031593">
    <property type="term" value="F:polyubiquitin modification-dependent protein binding"/>
    <property type="evidence" value="ECO:0007669"/>
    <property type="project" value="TreeGrafter"/>
</dbReference>
<organism evidence="4 5">
    <name type="scientific">Hypocrea atroviridis (strain ATCC 20476 / IMI 206040)</name>
    <name type="common">Trichoderma atroviride</name>
    <dbReference type="NCBI Taxonomy" id="452589"/>
    <lineage>
        <taxon>Eukaryota</taxon>
        <taxon>Fungi</taxon>
        <taxon>Dikarya</taxon>
        <taxon>Ascomycota</taxon>
        <taxon>Pezizomycotina</taxon>
        <taxon>Sordariomycetes</taxon>
        <taxon>Hypocreomycetidae</taxon>
        <taxon>Hypocreales</taxon>
        <taxon>Hypocreaceae</taxon>
        <taxon>Trichoderma</taxon>
    </lineage>
</organism>
<feature type="region of interest" description="Disordered" evidence="1">
    <location>
        <begin position="1083"/>
        <end position="1106"/>
    </location>
</feature>
<evidence type="ECO:0000259" key="3">
    <source>
        <dbReference type="PROSITE" id="PS50181"/>
    </source>
</evidence>
<dbReference type="OMA" id="GPHPTYE"/>
<dbReference type="InterPro" id="IPR001810">
    <property type="entry name" value="F-box_dom"/>
</dbReference>
<dbReference type="GO" id="GO:0008540">
    <property type="term" value="C:proteasome regulatory particle, base subcomplex"/>
    <property type="evidence" value="ECO:0007669"/>
    <property type="project" value="TreeGrafter"/>
</dbReference>
<feature type="compositionally biased region" description="Pro residues" evidence="1">
    <location>
        <begin position="763"/>
        <end position="774"/>
    </location>
</feature>
<dbReference type="PANTHER" id="PTHR10223">
    <property type="entry name" value="26S PROTEASOME NON-ATPASE REGULATORY SUBUNIT 4"/>
    <property type="match status" value="1"/>
</dbReference>
<dbReference type="GO" id="GO:0043161">
    <property type="term" value="P:proteasome-mediated ubiquitin-dependent protein catabolic process"/>
    <property type="evidence" value="ECO:0007669"/>
    <property type="project" value="TreeGrafter"/>
</dbReference>
<dbReference type="eggNOG" id="KOG0274">
    <property type="taxonomic scope" value="Eukaryota"/>
</dbReference>
<dbReference type="PROSITE" id="PS50330">
    <property type="entry name" value="UIM"/>
    <property type="match status" value="2"/>
</dbReference>
<evidence type="ECO:0000256" key="2">
    <source>
        <dbReference type="SAM" id="SignalP"/>
    </source>
</evidence>
<feature type="compositionally biased region" description="Polar residues" evidence="1">
    <location>
        <begin position="1087"/>
        <end position="1096"/>
    </location>
</feature>
<dbReference type="InterPro" id="IPR027040">
    <property type="entry name" value="PSMD4"/>
</dbReference>
<feature type="compositionally biased region" description="Polar residues" evidence="1">
    <location>
        <begin position="1161"/>
        <end position="1180"/>
    </location>
</feature>
<feature type="chain" id="PRO_5003525091" description="F-box domain-containing protein" evidence="2">
    <location>
        <begin position="21"/>
        <end position="1241"/>
    </location>
</feature>
<dbReference type="InterPro" id="IPR036047">
    <property type="entry name" value="F-box-like_dom_sf"/>
</dbReference>